<name>A0A562Q6M6_9BURK</name>
<proteinExistence type="predicted"/>
<evidence type="ECO:0000256" key="1">
    <source>
        <dbReference type="SAM" id="SignalP"/>
    </source>
</evidence>
<protein>
    <submittedName>
        <fullName evidence="3">Putative secreted protein with PEP-CTERM sorting signal</fullName>
    </submittedName>
</protein>
<keyword evidence="1" id="KW-0732">Signal</keyword>
<dbReference type="RefSeq" id="WP_145873212.1">
    <property type="nucleotide sequence ID" value="NZ_CP046904.1"/>
</dbReference>
<feature type="chain" id="PRO_5044618237" evidence="1">
    <location>
        <begin position="22"/>
        <end position="260"/>
    </location>
</feature>
<evidence type="ECO:0000313" key="2">
    <source>
        <dbReference type="EMBL" id="QGZ41830.1"/>
    </source>
</evidence>
<dbReference type="EMBL" id="VLKW01000001">
    <property type="protein sequence ID" value="TWI51840.1"/>
    <property type="molecule type" value="Genomic_DNA"/>
</dbReference>
<dbReference type="OrthoDB" id="5781575at2"/>
<dbReference type="Proteomes" id="UP000315112">
    <property type="component" value="Unassembled WGS sequence"/>
</dbReference>
<accession>A0A562Q6M6</accession>
<reference evidence="3" key="2">
    <citation type="submission" date="2019-07" db="EMBL/GenBank/DDBJ databases">
        <authorList>
            <person name="Whitman W."/>
            <person name="Huntemann M."/>
            <person name="Clum A."/>
            <person name="Pillay M."/>
            <person name="Palaniappan K."/>
            <person name="Varghese N."/>
            <person name="Mikhailova N."/>
            <person name="Stamatis D."/>
            <person name="Reddy T."/>
            <person name="Daum C."/>
            <person name="Shapiro N."/>
            <person name="Ivanova N."/>
            <person name="Kyrpides N."/>
            <person name="Woyke T."/>
        </authorList>
    </citation>
    <scope>NUCLEOTIDE SEQUENCE</scope>
    <source>
        <strain evidence="3">CGMCC 1.10685</strain>
    </source>
</reference>
<keyword evidence="5" id="KW-1185">Reference proteome</keyword>
<dbReference type="AlphaFoldDB" id="A0A562Q6M6"/>
<dbReference type="Proteomes" id="UP000437862">
    <property type="component" value="Chromosome"/>
</dbReference>
<dbReference type="NCBIfam" id="NF038132">
    <property type="entry name" value="PEP_NF038132"/>
    <property type="match status" value="1"/>
</dbReference>
<reference evidence="3 4" key="1">
    <citation type="journal article" date="2015" name="Stand. Genomic Sci.">
        <title>Genomic Encyclopedia of Bacterial and Archaeal Type Strains, Phase III: the genomes of soil and plant-associated and newly described type strains.</title>
        <authorList>
            <person name="Whitman W.B."/>
            <person name="Woyke T."/>
            <person name="Klenk H.P."/>
            <person name="Zhou Y."/>
            <person name="Lilburn T.G."/>
            <person name="Beck B.J."/>
            <person name="De Vos P."/>
            <person name="Vandamme P."/>
            <person name="Eisen J.A."/>
            <person name="Garrity G."/>
            <person name="Hugenholtz P."/>
            <person name="Kyrpides N.C."/>
        </authorList>
    </citation>
    <scope>NUCLEOTIDE SEQUENCE [LARGE SCALE GENOMIC DNA]</scope>
    <source>
        <strain evidence="3 4">CGMCC 1.10685</strain>
    </source>
</reference>
<evidence type="ECO:0000313" key="4">
    <source>
        <dbReference type="Proteomes" id="UP000315112"/>
    </source>
</evidence>
<evidence type="ECO:0000313" key="5">
    <source>
        <dbReference type="Proteomes" id="UP000437862"/>
    </source>
</evidence>
<feature type="signal peptide" evidence="1">
    <location>
        <begin position="1"/>
        <end position="21"/>
    </location>
</feature>
<reference evidence="2 5" key="3">
    <citation type="submission" date="2019-12" db="EMBL/GenBank/DDBJ databases">
        <title>Draft Genome Sequences of Six Type Strains of the Genus Massilia.</title>
        <authorList>
            <person name="Miess H."/>
            <person name="Frediansyah A."/>
            <person name="Goeker M."/>
            <person name="Gross H."/>
        </authorList>
    </citation>
    <scope>NUCLEOTIDE SEQUENCE [LARGE SCALE GENOMIC DNA]</scope>
    <source>
        <strain evidence="2 5">DSM 26639</strain>
    </source>
</reference>
<organism evidence="3 4">
    <name type="scientific">Pseudoduganella flava</name>
    <dbReference type="NCBI Taxonomy" id="871742"/>
    <lineage>
        <taxon>Bacteria</taxon>
        <taxon>Pseudomonadati</taxon>
        <taxon>Pseudomonadota</taxon>
        <taxon>Betaproteobacteria</taxon>
        <taxon>Burkholderiales</taxon>
        <taxon>Oxalobacteraceae</taxon>
        <taxon>Telluria group</taxon>
        <taxon>Pseudoduganella</taxon>
    </lineage>
</organism>
<sequence>MTTSMRYVTAAALLLSGGAHAQIFDGGIPGGWQCAGSCGTAAEDGVVTLAPGGGNRYGWVSNTGGVPGVRLPGIGAPADSAAGSALRSYVFAADAGQALTFAFNYVTTDGGDFSDYGWIRLLREDGSQAALLATARTSPGGGAVPGFGMPAGVAALSPPSATVEGIVPHWSPLGADASSCYVELCGQTGWIEAAWTVAASGRYRLEFGVVNWVDNSADTGLAFDAIALDGTAPPPIPEPRAWAMLLAGLGVTAAVARRRG</sequence>
<dbReference type="EMBL" id="CP046904">
    <property type="protein sequence ID" value="QGZ41830.1"/>
    <property type="molecule type" value="Genomic_DNA"/>
</dbReference>
<gene>
    <name evidence="2" type="ORF">GO485_24075</name>
    <name evidence="3" type="ORF">IP92_00830</name>
</gene>
<evidence type="ECO:0000313" key="3">
    <source>
        <dbReference type="EMBL" id="TWI51840.1"/>
    </source>
</evidence>